<comment type="caution">
    <text evidence="8">The sequence shown here is derived from an EMBL/GenBank/DDBJ whole genome shotgun (WGS) entry which is preliminary data.</text>
</comment>
<dbReference type="SUPFAM" id="SSF54897">
    <property type="entry name" value="Protease propeptides/inhibitors"/>
    <property type="match status" value="1"/>
</dbReference>
<dbReference type="AlphaFoldDB" id="A0A919R5M5"/>
<evidence type="ECO:0000259" key="7">
    <source>
        <dbReference type="Pfam" id="PF05922"/>
    </source>
</evidence>
<dbReference type="Pfam" id="PF05922">
    <property type="entry name" value="Inhibitor_I9"/>
    <property type="match status" value="1"/>
</dbReference>
<dbReference type="GO" id="GO:0004252">
    <property type="term" value="F:serine-type endopeptidase activity"/>
    <property type="evidence" value="ECO:0007669"/>
    <property type="project" value="InterPro"/>
</dbReference>
<keyword evidence="2 8" id="KW-0645">Protease</keyword>
<evidence type="ECO:0000256" key="5">
    <source>
        <dbReference type="PROSITE-ProRule" id="PRU01240"/>
    </source>
</evidence>
<dbReference type="InterPro" id="IPR010259">
    <property type="entry name" value="S8pro/Inhibitor_I9"/>
</dbReference>
<organism evidence="8 9">
    <name type="scientific">Sphaerisporangium rufum</name>
    <dbReference type="NCBI Taxonomy" id="1381558"/>
    <lineage>
        <taxon>Bacteria</taxon>
        <taxon>Bacillati</taxon>
        <taxon>Actinomycetota</taxon>
        <taxon>Actinomycetes</taxon>
        <taxon>Streptosporangiales</taxon>
        <taxon>Streptosporangiaceae</taxon>
        <taxon>Sphaerisporangium</taxon>
    </lineage>
</organism>
<dbReference type="GO" id="GO:0006508">
    <property type="term" value="P:proteolysis"/>
    <property type="evidence" value="ECO:0007669"/>
    <property type="project" value="UniProtKB-KW"/>
</dbReference>
<dbReference type="GO" id="GO:0005615">
    <property type="term" value="C:extracellular space"/>
    <property type="evidence" value="ECO:0007669"/>
    <property type="project" value="TreeGrafter"/>
</dbReference>
<dbReference type="PROSITE" id="PS51892">
    <property type="entry name" value="SUBTILASE"/>
    <property type="match status" value="1"/>
</dbReference>
<dbReference type="EMBL" id="BOOU01000036">
    <property type="protein sequence ID" value="GII77645.1"/>
    <property type="molecule type" value="Genomic_DNA"/>
</dbReference>
<evidence type="ECO:0000256" key="4">
    <source>
        <dbReference type="ARBA" id="ARBA00022825"/>
    </source>
</evidence>
<dbReference type="RefSeq" id="WP_203984581.1">
    <property type="nucleotide sequence ID" value="NZ_BOOU01000036.1"/>
</dbReference>
<evidence type="ECO:0000256" key="3">
    <source>
        <dbReference type="ARBA" id="ARBA00022801"/>
    </source>
</evidence>
<dbReference type="PRINTS" id="PR00723">
    <property type="entry name" value="SUBTILISIN"/>
</dbReference>
<accession>A0A919R5M5</accession>
<evidence type="ECO:0000313" key="9">
    <source>
        <dbReference type="Proteomes" id="UP000655287"/>
    </source>
</evidence>
<evidence type="ECO:0000259" key="6">
    <source>
        <dbReference type="Pfam" id="PF00082"/>
    </source>
</evidence>
<dbReference type="InterPro" id="IPR036852">
    <property type="entry name" value="Peptidase_S8/S53_dom_sf"/>
</dbReference>
<evidence type="ECO:0000256" key="2">
    <source>
        <dbReference type="ARBA" id="ARBA00022670"/>
    </source>
</evidence>
<dbReference type="Pfam" id="PF00082">
    <property type="entry name" value="Peptidase_S8"/>
    <property type="match status" value="1"/>
</dbReference>
<dbReference type="InterPro" id="IPR000209">
    <property type="entry name" value="Peptidase_S8/S53_dom"/>
</dbReference>
<evidence type="ECO:0000256" key="1">
    <source>
        <dbReference type="ARBA" id="ARBA00011073"/>
    </source>
</evidence>
<dbReference type="InterPro" id="IPR050131">
    <property type="entry name" value="Peptidase_S8_subtilisin-like"/>
</dbReference>
<feature type="domain" description="Inhibitor I9" evidence="7">
    <location>
        <begin position="94"/>
        <end position="132"/>
    </location>
</feature>
<keyword evidence="9" id="KW-1185">Reference proteome</keyword>
<dbReference type="InterPro" id="IPR037045">
    <property type="entry name" value="S8pro/Inhibitor_I9_sf"/>
</dbReference>
<dbReference type="PANTHER" id="PTHR43806">
    <property type="entry name" value="PEPTIDASE S8"/>
    <property type="match status" value="1"/>
</dbReference>
<sequence>MTARSDPAAARRPRGGLVRGTARTSRATGLLVLLLVLLAVPLAPGGLAAALPPVRAGGWTPADPPRPSVKIIPGQYIVRLRPDVRPAEVLGMVKVKPLYVYTKVVNGFAARLTTAEVVTVLQHPGVAVVEHDGLFQGFGPLPAEPLGPAPVRSWGLDRIDQRYLPVAGGFEARHSGVGVTAYIVDSGIDPAGAEYANRLAPGYTVVQDGHGTGDCLGRGTAAATIVGGRTWGVARKVRLIPVRVVACDGTGTFSGKLAGLDWIARDNSHPSVAVIGGSGVNAPALEAPALEAAALELARRNVFLTLAAGDGAARRCVASPAQVLSTLVVAASTVADRPAGFGTTGPCVDLFAPGAAVVTARPGGATIRTSGTLLAASYAAGVAALFKDAYGDVRSYVLLDRIRENATEGVLTGVPPDTPNRLLFTGGL</sequence>
<keyword evidence="3" id="KW-0378">Hydrolase</keyword>
<dbReference type="SUPFAM" id="SSF52743">
    <property type="entry name" value="Subtilisin-like"/>
    <property type="match status" value="1"/>
</dbReference>
<name>A0A919R5M5_9ACTN</name>
<comment type="caution">
    <text evidence="5">Lacks conserved residue(s) required for the propagation of feature annotation.</text>
</comment>
<evidence type="ECO:0000313" key="8">
    <source>
        <dbReference type="EMBL" id="GII77645.1"/>
    </source>
</evidence>
<keyword evidence="4" id="KW-0720">Serine protease</keyword>
<proteinExistence type="inferred from homology"/>
<protein>
    <submittedName>
        <fullName evidence="8">Serine protease</fullName>
    </submittedName>
</protein>
<feature type="domain" description="Peptidase S8/S53" evidence="6">
    <location>
        <begin position="182"/>
        <end position="409"/>
    </location>
</feature>
<comment type="similarity">
    <text evidence="1 5">Belongs to the peptidase S8 family.</text>
</comment>
<dbReference type="Proteomes" id="UP000655287">
    <property type="component" value="Unassembled WGS sequence"/>
</dbReference>
<gene>
    <name evidence="8" type="primary">aprA_1</name>
    <name evidence="8" type="ORF">Sru01_26270</name>
</gene>
<dbReference type="PANTHER" id="PTHR43806:SF11">
    <property type="entry name" value="CEREVISIN-RELATED"/>
    <property type="match status" value="1"/>
</dbReference>
<dbReference type="Gene3D" id="3.30.70.80">
    <property type="entry name" value="Peptidase S8 propeptide/proteinase inhibitor I9"/>
    <property type="match status" value="1"/>
</dbReference>
<dbReference type="InterPro" id="IPR015500">
    <property type="entry name" value="Peptidase_S8_subtilisin-rel"/>
</dbReference>
<reference evidence="8" key="1">
    <citation type="submission" date="2021-01" db="EMBL/GenBank/DDBJ databases">
        <title>Whole genome shotgun sequence of Sphaerisporangium rufum NBRC 109079.</title>
        <authorList>
            <person name="Komaki H."/>
            <person name="Tamura T."/>
        </authorList>
    </citation>
    <scope>NUCLEOTIDE SEQUENCE</scope>
    <source>
        <strain evidence="8">NBRC 109079</strain>
    </source>
</reference>
<dbReference type="Gene3D" id="3.40.50.200">
    <property type="entry name" value="Peptidase S8/S53 domain"/>
    <property type="match status" value="1"/>
</dbReference>